<sequence length="132" mass="14211">MESVFEAASAPLFNEDITKEDEEAAAARQTASLILGDDVFANLFTSSDSSAAVKSLRQRNRDKYSASSSSNNVEGSTILVVEDDNIAGNDVDPLFVPNNADTGDNNDGDRQFMATTKGTRKRHNAEANSTLY</sequence>
<reference evidence="3" key="1">
    <citation type="submission" date="2014-09" db="EMBL/GenBank/DDBJ databases">
        <authorList>
            <person name="Sharma Rahul"/>
            <person name="Thines Marco"/>
        </authorList>
    </citation>
    <scope>NUCLEOTIDE SEQUENCE [LARGE SCALE GENOMIC DNA]</scope>
</reference>
<dbReference type="GeneID" id="36407788"/>
<dbReference type="EMBL" id="CCYD01000645">
    <property type="protein sequence ID" value="CEG42458.1"/>
    <property type="molecule type" value="Genomic_DNA"/>
</dbReference>
<name>A0A0P1AM15_PLAHL</name>
<dbReference type="RefSeq" id="XP_024578827.1">
    <property type="nucleotide sequence ID" value="XM_024728340.1"/>
</dbReference>
<protein>
    <submittedName>
        <fullName evidence="2">Uncharacterized protein</fullName>
    </submittedName>
</protein>
<accession>A0A0P1AM15</accession>
<dbReference type="AlphaFoldDB" id="A0A0P1AM15"/>
<dbReference type="Proteomes" id="UP000054928">
    <property type="component" value="Unassembled WGS sequence"/>
</dbReference>
<organism evidence="2 3">
    <name type="scientific">Plasmopara halstedii</name>
    <name type="common">Downy mildew of sunflower</name>
    <dbReference type="NCBI Taxonomy" id="4781"/>
    <lineage>
        <taxon>Eukaryota</taxon>
        <taxon>Sar</taxon>
        <taxon>Stramenopiles</taxon>
        <taxon>Oomycota</taxon>
        <taxon>Peronosporomycetes</taxon>
        <taxon>Peronosporales</taxon>
        <taxon>Peronosporaceae</taxon>
        <taxon>Plasmopara</taxon>
    </lineage>
</organism>
<evidence type="ECO:0000256" key="1">
    <source>
        <dbReference type="SAM" id="MobiDB-lite"/>
    </source>
</evidence>
<feature type="region of interest" description="Disordered" evidence="1">
    <location>
        <begin position="90"/>
        <end position="132"/>
    </location>
</feature>
<keyword evidence="3" id="KW-1185">Reference proteome</keyword>
<dbReference type="STRING" id="4781.A0A0P1AM15"/>
<evidence type="ECO:0000313" key="3">
    <source>
        <dbReference type="Proteomes" id="UP000054928"/>
    </source>
</evidence>
<proteinExistence type="predicted"/>
<evidence type="ECO:0000313" key="2">
    <source>
        <dbReference type="EMBL" id="CEG42458.1"/>
    </source>
</evidence>